<feature type="binding site" evidence="14">
    <location>
        <begin position="258"/>
        <end position="265"/>
    </location>
    <ligand>
        <name>ATP</name>
        <dbReference type="ChEBI" id="CHEBI:30616"/>
    </ligand>
</feature>
<dbReference type="Proteomes" id="UP000631576">
    <property type="component" value="Unassembled WGS sequence"/>
</dbReference>
<dbReference type="Pfam" id="PF17862">
    <property type="entry name" value="AAA_lid_3"/>
    <property type="match status" value="1"/>
</dbReference>
<keyword evidence="6 14" id="KW-0479">Metal-binding</keyword>
<dbReference type="Pfam" id="PF00004">
    <property type="entry name" value="AAA"/>
    <property type="match status" value="1"/>
</dbReference>
<feature type="compositionally biased region" description="Acidic residues" evidence="16">
    <location>
        <begin position="682"/>
        <end position="696"/>
    </location>
</feature>
<dbReference type="Pfam" id="PF06480">
    <property type="entry name" value="FtsH_ext"/>
    <property type="match status" value="1"/>
</dbReference>
<evidence type="ECO:0000256" key="2">
    <source>
        <dbReference type="ARBA" id="ARBA00010044"/>
    </source>
</evidence>
<organism evidence="18 19">
    <name type="scientific">Ruminococcus hominis</name>
    <dbReference type="NCBI Taxonomy" id="2763065"/>
    <lineage>
        <taxon>Bacteria</taxon>
        <taxon>Bacillati</taxon>
        <taxon>Bacillota</taxon>
        <taxon>Clostridia</taxon>
        <taxon>Eubacteriales</taxon>
        <taxon>Oscillospiraceae</taxon>
        <taxon>Ruminococcus</taxon>
    </lineage>
</organism>
<feature type="active site" evidence="14">
    <location>
        <position position="481"/>
    </location>
</feature>
<evidence type="ECO:0000256" key="16">
    <source>
        <dbReference type="SAM" id="MobiDB-lite"/>
    </source>
</evidence>
<keyword evidence="13 14" id="KW-0472">Membrane</keyword>
<keyword evidence="3 14" id="KW-1003">Cell membrane</keyword>
<comment type="similarity">
    <text evidence="2 14">In the C-terminal section; belongs to the peptidase M41 family.</text>
</comment>
<dbReference type="Gene3D" id="1.10.8.60">
    <property type="match status" value="1"/>
</dbReference>
<feature type="binding site" evidence="14">
    <location>
        <position position="480"/>
    </location>
    <ligand>
        <name>Zn(2+)</name>
        <dbReference type="ChEBI" id="CHEBI:29105"/>
        <note>catalytic</note>
    </ligand>
</feature>
<keyword evidence="8 14" id="KW-0378">Hydrolase</keyword>
<evidence type="ECO:0000256" key="3">
    <source>
        <dbReference type="ARBA" id="ARBA00022475"/>
    </source>
</evidence>
<dbReference type="Gene3D" id="3.30.720.210">
    <property type="match status" value="1"/>
</dbReference>
<comment type="similarity">
    <text evidence="14">In the central section; belongs to the AAA ATPase family.</text>
</comment>
<keyword evidence="5 14" id="KW-0812">Transmembrane</keyword>
<proteinExistence type="inferred from homology"/>
<keyword evidence="10 14" id="KW-0067">ATP-binding</keyword>
<protein>
    <recommendedName>
        <fullName evidence="14">ATP-dependent zinc metalloprotease FtsH</fullName>
        <ecNumber evidence="14">3.4.24.-</ecNumber>
    </recommendedName>
</protein>
<dbReference type="Gene3D" id="3.40.50.300">
    <property type="entry name" value="P-loop containing nucleotide triphosphate hydrolases"/>
    <property type="match status" value="1"/>
</dbReference>
<keyword evidence="9 14" id="KW-0862">Zinc</keyword>
<evidence type="ECO:0000256" key="14">
    <source>
        <dbReference type="HAMAP-Rule" id="MF_01458"/>
    </source>
</evidence>
<keyword evidence="11 14" id="KW-1133">Transmembrane helix</keyword>
<feature type="compositionally biased region" description="Basic and acidic residues" evidence="16">
    <location>
        <begin position="659"/>
        <end position="681"/>
    </location>
</feature>
<dbReference type="InterPro" id="IPR041569">
    <property type="entry name" value="AAA_lid_3"/>
</dbReference>
<evidence type="ECO:0000256" key="6">
    <source>
        <dbReference type="ARBA" id="ARBA00022723"/>
    </source>
</evidence>
<evidence type="ECO:0000256" key="1">
    <source>
        <dbReference type="ARBA" id="ARBA00004370"/>
    </source>
</evidence>
<dbReference type="HAMAP" id="MF_01458">
    <property type="entry name" value="FtsH"/>
    <property type="match status" value="1"/>
</dbReference>
<evidence type="ECO:0000256" key="11">
    <source>
        <dbReference type="ARBA" id="ARBA00022989"/>
    </source>
</evidence>
<keyword evidence="19" id="KW-1185">Reference proteome</keyword>
<name>A0ABR7G7T7_9FIRM</name>
<keyword evidence="7 14" id="KW-0547">Nucleotide-binding</keyword>
<dbReference type="InterPro" id="IPR027417">
    <property type="entry name" value="P-loop_NTPase"/>
</dbReference>
<dbReference type="Gene3D" id="1.20.58.760">
    <property type="entry name" value="Peptidase M41"/>
    <property type="match status" value="1"/>
</dbReference>
<reference evidence="18 19" key="1">
    <citation type="submission" date="2020-08" db="EMBL/GenBank/DDBJ databases">
        <title>Genome public.</title>
        <authorList>
            <person name="Liu C."/>
            <person name="Sun Q."/>
        </authorList>
    </citation>
    <scope>NUCLEOTIDE SEQUENCE [LARGE SCALE GENOMIC DNA]</scope>
    <source>
        <strain evidence="18 19">NSJ-13</strain>
    </source>
</reference>
<dbReference type="NCBIfam" id="TIGR01241">
    <property type="entry name" value="FtsH_fam"/>
    <property type="match status" value="1"/>
</dbReference>
<dbReference type="PROSITE" id="PS00674">
    <property type="entry name" value="AAA"/>
    <property type="match status" value="1"/>
</dbReference>
<dbReference type="InterPro" id="IPR011546">
    <property type="entry name" value="Pept_M41_FtsH_extracell"/>
</dbReference>
<feature type="binding site" evidence="14">
    <location>
        <position position="484"/>
    </location>
    <ligand>
        <name>Zn(2+)</name>
        <dbReference type="ChEBI" id="CHEBI:29105"/>
        <note>catalytic</note>
    </ligand>
</feature>
<evidence type="ECO:0000313" key="19">
    <source>
        <dbReference type="Proteomes" id="UP000631576"/>
    </source>
</evidence>
<dbReference type="RefSeq" id="WP_186864992.1">
    <property type="nucleotide sequence ID" value="NZ_JACOPE010000001.1"/>
</dbReference>
<evidence type="ECO:0000313" key="18">
    <source>
        <dbReference type="EMBL" id="MBC5683507.1"/>
    </source>
</evidence>
<dbReference type="PANTHER" id="PTHR23076">
    <property type="entry name" value="METALLOPROTEASE M41 FTSH"/>
    <property type="match status" value="1"/>
</dbReference>
<dbReference type="SUPFAM" id="SSF140990">
    <property type="entry name" value="FtsH protease domain-like"/>
    <property type="match status" value="1"/>
</dbReference>
<evidence type="ECO:0000259" key="17">
    <source>
        <dbReference type="SMART" id="SM00382"/>
    </source>
</evidence>
<feature type="compositionally biased region" description="Low complexity" evidence="16">
    <location>
        <begin position="90"/>
        <end position="103"/>
    </location>
</feature>
<dbReference type="CDD" id="cd19501">
    <property type="entry name" value="RecA-like_FtsH"/>
    <property type="match status" value="1"/>
</dbReference>
<dbReference type="InterPro" id="IPR003593">
    <property type="entry name" value="AAA+_ATPase"/>
</dbReference>
<comment type="similarity">
    <text evidence="15">Belongs to the AAA ATPase family.</text>
</comment>
<feature type="domain" description="AAA+ ATPase" evidence="17">
    <location>
        <begin position="250"/>
        <end position="389"/>
    </location>
</feature>
<evidence type="ECO:0000256" key="9">
    <source>
        <dbReference type="ARBA" id="ARBA00022833"/>
    </source>
</evidence>
<dbReference type="InterPro" id="IPR037219">
    <property type="entry name" value="Peptidase_M41-like"/>
</dbReference>
<dbReference type="InterPro" id="IPR005936">
    <property type="entry name" value="FtsH"/>
</dbReference>
<keyword evidence="12 14" id="KW-0482">Metalloprotease</keyword>
<accession>A0ABR7G7T7</accession>
<dbReference type="SMART" id="SM00382">
    <property type="entry name" value="AAA"/>
    <property type="match status" value="1"/>
</dbReference>
<evidence type="ECO:0000256" key="15">
    <source>
        <dbReference type="RuleBase" id="RU003651"/>
    </source>
</evidence>
<dbReference type="InterPro" id="IPR003960">
    <property type="entry name" value="ATPase_AAA_CS"/>
</dbReference>
<evidence type="ECO:0000256" key="8">
    <source>
        <dbReference type="ARBA" id="ARBA00022801"/>
    </source>
</evidence>
<dbReference type="InterPro" id="IPR003959">
    <property type="entry name" value="ATPase_AAA_core"/>
</dbReference>
<feature type="transmembrane region" description="Helical" evidence="14">
    <location>
        <begin position="165"/>
        <end position="188"/>
    </location>
</feature>
<evidence type="ECO:0000256" key="7">
    <source>
        <dbReference type="ARBA" id="ARBA00022741"/>
    </source>
</evidence>
<dbReference type="InterPro" id="IPR000642">
    <property type="entry name" value="Peptidase_M41"/>
</dbReference>
<evidence type="ECO:0000256" key="12">
    <source>
        <dbReference type="ARBA" id="ARBA00023049"/>
    </source>
</evidence>
<dbReference type="SUPFAM" id="SSF52540">
    <property type="entry name" value="P-loop containing nucleoside triphosphate hydrolases"/>
    <property type="match status" value="1"/>
</dbReference>
<comment type="subcellular location">
    <subcellularLocation>
        <location evidence="14">Cell membrane</location>
        <topology evidence="14">Multi-pass membrane protein</topology>
        <orientation evidence="14">Cytoplasmic side</orientation>
    </subcellularLocation>
    <subcellularLocation>
        <location evidence="1">Membrane</location>
    </subcellularLocation>
</comment>
<sequence>MDNQNNNNKPRNNRQGWSVIIITTLLAIFVVMGLYSLMQDKNPQEISYYKFLKMVDDGKVDKVKISSSRIYITLKDGVSVKEELDDDDTTQNSTESATTENSTLQEAQDLADDLAKQLGVSESDMESTKEPDYYTGIVNDDSLPERLYNAGVDYEQEIPDTMSSIIFEMFVTVILPIVLLMILFNFLMKRMTKGGGMMGIGKSNAKVYVEKETGVTFQDVAGEDEAKESLQEVVDFLHNPGKYTGIGAKLPKGALLVGPPGTGKTLLAKAVAGEAKVPFFSLSGSAFVEMYVGVGASRVRDLFKQAQQMAPCIVFIDEIDAIGKSRDTAMGGGNDEREQTLNQLLAEMDGFDTNKGLLLLAATNRPEVLDPALLRPGRFDRRIIVDKPDLKGRVEILKVHSKDVKMDETVDLEAIALATSGAVGSDLANMINEAAINAVKHGRQVVSQKDLFEAVEVVLVGKEKKDRIMSNEERRIVSYHEVGHALVSALQKDAEPVQKITIVPRTMGALGYVMQTPEEEKFLNTKKELEAMLVGALAGRAAEEIVFDTVTTGASNDIEQATKIARAMITQYGMSEKFGLIGLESVQHRYLDGRAVMNCGEATAAEIDKEVMEMLKKAYDEAKSLLTENREVLDKIAAFLIEKETITGKEFMKIFREVKGIPEPDESQEKKEDRIVMKPTEDAEVDNTDETEDAEA</sequence>
<dbReference type="PANTHER" id="PTHR23076:SF97">
    <property type="entry name" value="ATP-DEPENDENT ZINC METALLOPROTEASE YME1L1"/>
    <property type="match status" value="1"/>
</dbReference>
<evidence type="ECO:0000256" key="10">
    <source>
        <dbReference type="ARBA" id="ARBA00022840"/>
    </source>
</evidence>
<comment type="cofactor">
    <cofactor evidence="14">
        <name>Zn(2+)</name>
        <dbReference type="ChEBI" id="CHEBI:29105"/>
    </cofactor>
    <text evidence="14">Binds 1 zinc ion per subunit.</text>
</comment>
<feature type="transmembrane region" description="Helical" evidence="14">
    <location>
        <begin position="16"/>
        <end position="38"/>
    </location>
</feature>
<keyword evidence="4 14" id="KW-0645">Protease</keyword>
<gene>
    <name evidence="14" type="primary">ftsH</name>
    <name evidence="18" type="ORF">H8S40_07985</name>
</gene>
<comment type="caution">
    <text evidence="18">The sequence shown here is derived from an EMBL/GenBank/DDBJ whole genome shotgun (WGS) entry which is preliminary data.</text>
</comment>
<dbReference type="Pfam" id="PF01434">
    <property type="entry name" value="Peptidase_M41"/>
    <property type="match status" value="1"/>
</dbReference>
<comment type="function">
    <text evidence="14">Acts as a processive, ATP-dependent zinc metallopeptidase for both cytoplasmic and membrane proteins. Plays a role in the quality control of integral membrane proteins.</text>
</comment>
<feature type="binding site" evidence="14">
    <location>
        <position position="557"/>
    </location>
    <ligand>
        <name>Zn(2+)</name>
        <dbReference type="ChEBI" id="CHEBI:29105"/>
        <note>catalytic</note>
    </ligand>
</feature>
<evidence type="ECO:0000256" key="5">
    <source>
        <dbReference type="ARBA" id="ARBA00022692"/>
    </source>
</evidence>
<comment type="subunit">
    <text evidence="14">Homohexamer.</text>
</comment>
<evidence type="ECO:0000256" key="4">
    <source>
        <dbReference type="ARBA" id="ARBA00022670"/>
    </source>
</evidence>
<dbReference type="EC" id="3.4.24.-" evidence="14"/>
<dbReference type="EMBL" id="JACOPE010000001">
    <property type="protein sequence ID" value="MBC5683507.1"/>
    <property type="molecule type" value="Genomic_DNA"/>
</dbReference>
<feature type="region of interest" description="Disordered" evidence="16">
    <location>
        <begin position="659"/>
        <end position="696"/>
    </location>
</feature>
<feature type="region of interest" description="Disordered" evidence="16">
    <location>
        <begin position="82"/>
        <end position="105"/>
    </location>
</feature>
<evidence type="ECO:0000256" key="13">
    <source>
        <dbReference type="ARBA" id="ARBA00023136"/>
    </source>
</evidence>